<accession>A0A2T0VXP2</accession>
<comment type="caution">
    <text evidence="2">The sequence shown here is derived from an EMBL/GenBank/DDBJ whole genome shotgun (WGS) entry which is preliminary data.</text>
</comment>
<dbReference type="GO" id="GO:0004252">
    <property type="term" value="F:serine-type endopeptidase activity"/>
    <property type="evidence" value="ECO:0007669"/>
    <property type="project" value="InterPro"/>
</dbReference>
<dbReference type="EMBL" id="PVTP01000007">
    <property type="protein sequence ID" value="PRY76843.1"/>
    <property type="molecule type" value="Genomic_DNA"/>
</dbReference>
<evidence type="ECO:0000313" key="2">
    <source>
        <dbReference type="EMBL" id="PRY76843.1"/>
    </source>
</evidence>
<dbReference type="InterPro" id="IPR003959">
    <property type="entry name" value="ATPase_AAA_core"/>
</dbReference>
<dbReference type="InterPro" id="IPR027065">
    <property type="entry name" value="Lon_Prtase"/>
</dbReference>
<dbReference type="Pfam" id="PF00004">
    <property type="entry name" value="AAA"/>
    <property type="match status" value="1"/>
</dbReference>
<protein>
    <submittedName>
        <fullName evidence="2">ATPase family protein associated with various cellular activities (AAA)</fullName>
    </submittedName>
</protein>
<dbReference type="GO" id="GO:0030163">
    <property type="term" value="P:protein catabolic process"/>
    <property type="evidence" value="ECO:0007669"/>
    <property type="project" value="InterPro"/>
</dbReference>
<dbReference type="GO" id="GO:0016887">
    <property type="term" value="F:ATP hydrolysis activity"/>
    <property type="evidence" value="ECO:0007669"/>
    <property type="project" value="InterPro"/>
</dbReference>
<keyword evidence="3" id="KW-1185">Reference proteome</keyword>
<evidence type="ECO:0000259" key="1">
    <source>
        <dbReference type="SMART" id="SM00382"/>
    </source>
</evidence>
<dbReference type="Gene3D" id="3.40.50.300">
    <property type="entry name" value="P-loop containing nucleotide triphosphate hydrolases"/>
    <property type="match status" value="1"/>
</dbReference>
<dbReference type="InterPro" id="IPR027417">
    <property type="entry name" value="P-loop_NTPase"/>
</dbReference>
<name>A0A2T0VXP2_9RHOB</name>
<feature type="domain" description="AAA+ ATPase" evidence="1">
    <location>
        <begin position="194"/>
        <end position="346"/>
    </location>
</feature>
<dbReference type="GO" id="GO:0005524">
    <property type="term" value="F:ATP binding"/>
    <property type="evidence" value="ECO:0007669"/>
    <property type="project" value="InterPro"/>
</dbReference>
<evidence type="ECO:0000313" key="3">
    <source>
        <dbReference type="Proteomes" id="UP000238007"/>
    </source>
</evidence>
<dbReference type="SMART" id="SM00382">
    <property type="entry name" value="AAA"/>
    <property type="match status" value="1"/>
</dbReference>
<dbReference type="InterPro" id="IPR003593">
    <property type="entry name" value="AAA+_ATPase"/>
</dbReference>
<reference evidence="2 3" key="1">
    <citation type="submission" date="2018-03" db="EMBL/GenBank/DDBJ databases">
        <title>Genomic Encyclopedia of Archaeal and Bacterial Type Strains, Phase II (KMG-II): from individual species to whole genera.</title>
        <authorList>
            <person name="Goeker M."/>
        </authorList>
    </citation>
    <scope>NUCLEOTIDE SEQUENCE [LARGE SCALE GENOMIC DNA]</scope>
    <source>
        <strain evidence="2 3">DSM 101533</strain>
    </source>
</reference>
<dbReference type="Proteomes" id="UP000238007">
    <property type="component" value="Unassembled WGS sequence"/>
</dbReference>
<gene>
    <name evidence="2" type="ORF">CLV80_10719</name>
</gene>
<dbReference type="SUPFAM" id="SSF52540">
    <property type="entry name" value="P-loop containing nucleoside triphosphate hydrolases"/>
    <property type="match status" value="1"/>
</dbReference>
<proteinExistence type="predicted"/>
<dbReference type="GO" id="GO:0004176">
    <property type="term" value="F:ATP-dependent peptidase activity"/>
    <property type="evidence" value="ECO:0007669"/>
    <property type="project" value="InterPro"/>
</dbReference>
<sequence>MTHYLKDFTELLPRRPDLDDVKADFLQKAEAVGMIDFLRDNSVSQKTVEHRVKEEISDFMTANVAEIIEQRGLIDHDQIELLGFTHEDPDEDFVAAIRDAVQVSFVYEAAREHHRKETGLHDRALKNAGPKDEVQKFVKELATAHPVLVGPSTLHAVDEMIAELHASAPWMSDVSTWAYKALRARYNTGQTWLNLPPVILIGPPGCGKSTYARKLAALSGAPVRTLDVGSSNASFTVAGCDATWSKAQGGVPLQEIAKTGIANPIMIVDEIEKAGTMTASGGSRVSLPDALLGLLEPTSSTAWGCPFTRRTYNMSQISWIMTANERDGIPAPLLDRCRVFNIGYPEGKDLVDLIRRLSAGRIFEEVVNCLIARVLAAVASPVVLERETVVLFEPWLFGERRGN</sequence>
<organism evidence="2 3">
    <name type="scientific">Yoonia maritima</name>
    <dbReference type="NCBI Taxonomy" id="1435347"/>
    <lineage>
        <taxon>Bacteria</taxon>
        <taxon>Pseudomonadati</taxon>
        <taxon>Pseudomonadota</taxon>
        <taxon>Alphaproteobacteria</taxon>
        <taxon>Rhodobacterales</taxon>
        <taxon>Paracoccaceae</taxon>
        <taxon>Yoonia</taxon>
    </lineage>
</organism>
<dbReference type="AlphaFoldDB" id="A0A2T0VXP2"/>
<dbReference type="RefSeq" id="WP_165793371.1">
    <property type="nucleotide sequence ID" value="NZ_PVTP01000007.1"/>
</dbReference>
<dbReference type="PANTHER" id="PTHR10046">
    <property type="entry name" value="ATP DEPENDENT LON PROTEASE FAMILY MEMBER"/>
    <property type="match status" value="1"/>
</dbReference>